<sequence>MIRGHVFVVNENTLPIHLKYQFVGTGAGDRDSNISLLADMLRVKEGDYIFFYIEGSENKKGRFFGIFKSKDNKVYHLKGEDAKKPNLPKKLIYRKDIEPYKVYSEGVLEFIALDKLPIYSRELLWMLIYRKMKGKRGNTMLFPWEVERLLNMIKDENNGNIITCKDGYDFDNQNFRIICGDKKYYNHGESFRLNFNKRDINSETAFQAYIMQELKIENNKYYPEIFGKNIAWIGNEVFAGAGMQKIDILTIEKADCDDILYRIIELKYVKNNNLDDIKRAPKQLEYYIKWARDDIGGHLRNAKSYNTKPILLILDKTNNILSNPENFPKDVLSEIKDLNKISYEPEIWVMDFNNNIEKIL</sequence>
<gene>
    <name evidence="1" type="ORF">MLAUSG7_1507</name>
</gene>
<dbReference type="EMBL" id="LR792632">
    <property type="protein sequence ID" value="CAB3289957.1"/>
    <property type="molecule type" value="Genomic_DNA"/>
</dbReference>
<dbReference type="GeneID" id="65884290"/>
<dbReference type="KEGG" id="mesg:MLAUSG7_1507"/>
<evidence type="ECO:0000313" key="2">
    <source>
        <dbReference type="Proteomes" id="UP000679213"/>
    </source>
</evidence>
<keyword evidence="2" id="KW-1185">Reference proteome</keyword>
<organism evidence="1 2">
    <name type="scientific">Methanocaldococcus lauensis</name>
    <dbReference type="NCBI Taxonomy" id="2546128"/>
    <lineage>
        <taxon>Archaea</taxon>
        <taxon>Methanobacteriati</taxon>
        <taxon>Methanobacteriota</taxon>
        <taxon>Methanomada group</taxon>
        <taxon>Methanococci</taxon>
        <taxon>Methanococcales</taxon>
        <taxon>Methanocaldococcaceae</taxon>
        <taxon>Methanocaldococcus</taxon>
    </lineage>
</organism>
<protein>
    <submittedName>
        <fullName evidence="1">Uncharacterized protein</fullName>
    </submittedName>
</protein>
<accession>A0A8D6Q2F0</accession>
<evidence type="ECO:0000313" key="1">
    <source>
        <dbReference type="EMBL" id="CAB3289957.1"/>
    </source>
</evidence>
<reference evidence="1 2" key="1">
    <citation type="submission" date="2020-04" db="EMBL/GenBank/DDBJ databases">
        <authorList>
            <consortium name="Genoscope - CEA"/>
            <person name="William W."/>
        </authorList>
    </citation>
    <scope>NUCLEOTIDE SEQUENCE [LARGE SCALE GENOMIC DNA]</scope>
    <source>
        <strain evidence="1 2">SG7</strain>
    </source>
</reference>
<proteinExistence type="predicted"/>
<dbReference type="RefSeq" id="WP_214399828.1">
    <property type="nucleotide sequence ID" value="NZ_LR792632.1"/>
</dbReference>
<dbReference type="Gene3D" id="3.10.590.10">
    <property type="entry name" value="ph1033 like domains"/>
    <property type="match status" value="1"/>
</dbReference>
<dbReference type="AlphaFoldDB" id="A0A8D6Q2F0"/>
<dbReference type="Proteomes" id="UP000679213">
    <property type="component" value="Chromosome I"/>
</dbReference>
<name>A0A8D6Q2F0_9EURY</name>